<dbReference type="Pfam" id="PF07728">
    <property type="entry name" value="AAA_5"/>
    <property type="match status" value="1"/>
</dbReference>
<dbReference type="Proteomes" id="UP000605148">
    <property type="component" value="Unassembled WGS sequence"/>
</dbReference>
<dbReference type="SMART" id="SM00382">
    <property type="entry name" value="AAA"/>
    <property type="match status" value="1"/>
</dbReference>
<comment type="caution">
    <text evidence="3">The sequence shown here is derived from an EMBL/GenBank/DDBJ whole genome shotgun (WGS) entry which is preliminary data.</text>
</comment>
<dbReference type="InterPro" id="IPR027417">
    <property type="entry name" value="P-loop_NTPase"/>
</dbReference>
<dbReference type="PANTHER" id="PTHR37291:SF1">
    <property type="entry name" value="TYPE IV METHYL-DIRECTED RESTRICTION ENZYME ECOKMCRB SUBUNIT"/>
    <property type="match status" value="1"/>
</dbReference>
<evidence type="ECO:0000313" key="3">
    <source>
        <dbReference type="EMBL" id="GGB55128.1"/>
    </source>
</evidence>
<dbReference type="InterPro" id="IPR052934">
    <property type="entry name" value="Methyl-DNA_Rec/Restrict_Enz"/>
</dbReference>
<dbReference type="GO" id="GO:0005524">
    <property type="term" value="F:ATP binding"/>
    <property type="evidence" value="ECO:0007669"/>
    <property type="project" value="InterPro"/>
</dbReference>
<gene>
    <name evidence="3" type="ORF">GCM10011316_29020</name>
</gene>
<sequence length="542" mass="61439">MQYFDIPTIKTSIEALQEISANWLIPAFVFAANDVGPAHFVDMSKNLGTDHFLDRYFNAKLVGVDAYPSGHNLLRPRLKGIKWKSGNFAGDYMIRQDTKMWGNLFSSRGYREMRLKGYIEGEKTTVRLTADFQPALESEIPETFDFEDFMVWLFAFNGFPDEIENWQALYDHLLQTELRLQDFQPPYKGRFKLNPERSWPSTLNARPTDASFIKQLAPKLSAYIAAPPAPTEPEDDPAKKGIMSGDDAILSVILNAINKNTSHSFLLAGPPGTGKTKYAHDIADFLTGGDENRVLFLQFHPAFGYDDFVEGFRPVEAQDEDGEAKSVTYKLDPRHFLNFAERAKTDGDNKYVLVIDELNRGDVARIFGELLTYLELDYREKEFTLAISGKKTKLPRNLIVLATANPFDRSVTDLDDALLRRFIVIMMEPDKPFLQKYLKDKGVEERVLSRVLRLFDILNESFPAGFGHTNFLHVRTIEDLADVWEGRVKLGLQRTLFHDRQRFNAIKETVDELFEIDEAAEAAGDDNDGDDGAAEGEATAEG</sequence>
<dbReference type="PANTHER" id="PTHR37291">
    <property type="entry name" value="5-METHYLCYTOSINE-SPECIFIC RESTRICTION ENZYME B"/>
    <property type="match status" value="1"/>
</dbReference>
<name>A0A916TM81_9HYPH</name>
<evidence type="ECO:0000313" key="4">
    <source>
        <dbReference type="Proteomes" id="UP000605148"/>
    </source>
</evidence>
<evidence type="ECO:0000259" key="2">
    <source>
        <dbReference type="SMART" id="SM00382"/>
    </source>
</evidence>
<dbReference type="CDD" id="cd00009">
    <property type="entry name" value="AAA"/>
    <property type="match status" value="1"/>
</dbReference>
<reference evidence="3" key="2">
    <citation type="submission" date="2020-09" db="EMBL/GenBank/DDBJ databases">
        <authorList>
            <person name="Sun Q."/>
            <person name="Zhou Y."/>
        </authorList>
    </citation>
    <scope>NUCLEOTIDE SEQUENCE</scope>
    <source>
        <strain evidence="3">CGMCC 1.12426</strain>
    </source>
</reference>
<dbReference type="InterPro" id="IPR011704">
    <property type="entry name" value="ATPase_dyneun-rel_AAA"/>
</dbReference>
<evidence type="ECO:0000256" key="1">
    <source>
        <dbReference type="SAM" id="MobiDB-lite"/>
    </source>
</evidence>
<proteinExistence type="predicted"/>
<dbReference type="EMBL" id="BMFA01000008">
    <property type="protein sequence ID" value="GGB55128.1"/>
    <property type="molecule type" value="Genomic_DNA"/>
</dbReference>
<keyword evidence="4" id="KW-1185">Reference proteome</keyword>
<dbReference type="InterPro" id="IPR003593">
    <property type="entry name" value="AAA+_ATPase"/>
</dbReference>
<feature type="region of interest" description="Disordered" evidence="1">
    <location>
        <begin position="520"/>
        <end position="542"/>
    </location>
</feature>
<accession>A0A916TM81</accession>
<dbReference type="GO" id="GO:0016887">
    <property type="term" value="F:ATP hydrolysis activity"/>
    <property type="evidence" value="ECO:0007669"/>
    <property type="project" value="InterPro"/>
</dbReference>
<dbReference type="SUPFAM" id="SSF52540">
    <property type="entry name" value="P-loop containing nucleoside triphosphate hydrolases"/>
    <property type="match status" value="1"/>
</dbReference>
<organism evidence="3 4">
    <name type="scientific">Roseibium aquae</name>
    <dbReference type="NCBI Taxonomy" id="1323746"/>
    <lineage>
        <taxon>Bacteria</taxon>
        <taxon>Pseudomonadati</taxon>
        <taxon>Pseudomonadota</taxon>
        <taxon>Alphaproteobacteria</taxon>
        <taxon>Hyphomicrobiales</taxon>
        <taxon>Stappiaceae</taxon>
        <taxon>Roseibium</taxon>
    </lineage>
</organism>
<feature type="domain" description="AAA+ ATPase" evidence="2">
    <location>
        <begin position="261"/>
        <end position="433"/>
    </location>
</feature>
<reference evidence="3" key="1">
    <citation type="journal article" date="2014" name="Int. J. Syst. Evol. Microbiol.">
        <title>Complete genome sequence of Corynebacterium casei LMG S-19264T (=DSM 44701T), isolated from a smear-ripened cheese.</title>
        <authorList>
            <consortium name="US DOE Joint Genome Institute (JGI-PGF)"/>
            <person name="Walter F."/>
            <person name="Albersmeier A."/>
            <person name="Kalinowski J."/>
            <person name="Ruckert C."/>
        </authorList>
    </citation>
    <scope>NUCLEOTIDE SEQUENCE</scope>
    <source>
        <strain evidence="3">CGMCC 1.12426</strain>
    </source>
</reference>
<dbReference type="AlphaFoldDB" id="A0A916TM81"/>
<protein>
    <recommendedName>
        <fullName evidence="2">AAA+ ATPase domain-containing protein</fullName>
    </recommendedName>
</protein>
<dbReference type="RefSeq" id="WP_150497758.1">
    <property type="nucleotide sequence ID" value="NZ_BMFA01000008.1"/>
</dbReference>
<dbReference type="Gene3D" id="3.40.50.300">
    <property type="entry name" value="P-loop containing nucleotide triphosphate hydrolases"/>
    <property type="match status" value="1"/>
</dbReference>
<dbReference type="OrthoDB" id="9781481at2"/>